<accession>A0A1M6FJH9</accession>
<dbReference type="Gene3D" id="3.10.20.30">
    <property type="match status" value="1"/>
</dbReference>
<dbReference type="InterPro" id="IPR012675">
    <property type="entry name" value="Beta-grasp_dom_sf"/>
</dbReference>
<proteinExistence type="predicted"/>
<dbReference type="PANTHER" id="PTHR42895:SF2">
    <property type="entry name" value="IRON-SULFUR CLUSTER PROTEIN"/>
    <property type="match status" value="1"/>
</dbReference>
<dbReference type="RefSeq" id="WP_110940287.1">
    <property type="nucleotide sequence ID" value="NZ_FQZV01000011.1"/>
</dbReference>
<dbReference type="STRING" id="1121919.SAMN02745975_01030"/>
<reference evidence="3" key="1">
    <citation type="submission" date="2016-11" db="EMBL/GenBank/DDBJ databases">
        <authorList>
            <person name="Varghese N."/>
            <person name="Submissions S."/>
        </authorList>
    </citation>
    <scope>NUCLEOTIDE SEQUENCE [LARGE SCALE GENOMIC DNA]</scope>
    <source>
        <strain evidence="3">DSM 17957</strain>
    </source>
</reference>
<dbReference type="GO" id="GO:0051536">
    <property type="term" value="F:iron-sulfur cluster binding"/>
    <property type="evidence" value="ECO:0007669"/>
    <property type="project" value="InterPro"/>
</dbReference>
<dbReference type="CDD" id="cd00207">
    <property type="entry name" value="fer2"/>
    <property type="match status" value="1"/>
</dbReference>
<dbReference type="Pfam" id="PF00111">
    <property type="entry name" value="Fer2"/>
    <property type="match status" value="1"/>
</dbReference>
<sequence length="92" mass="10108">MSIQVNFICKTEIKKGLNALKAAKEAKVKIKAPCDGKGKCGKCLIRILDGDVSEPTKQEKKLLSKSKLEKGYRLACETTISQNTVIEIPEKS</sequence>
<dbReference type="SUPFAM" id="SSF54292">
    <property type="entry name" value="2Fe-2S ferredoxin-like"/>
    <property type="match status" value="1"/>
</dbReference>
<protein>
    <submittedName>
        <fullName evidence="2">2Fe-2S iron-sulfur cluster binding domain-containing protein</fullName>
    </submittedName>
</protein>
<feature type="domain" description="2Fe-2S ferredoxin-type" evidence="1">
    <location>
        <begin position="1"/>
        <end position="92"/>
    </location>
</feature>
<organism evidence="2 3">
    <name type="scientific">Geosporobacter subterraneus DSM 17957</name>
    <dbReference type="NCBI Taxonomy" id="1121919"/>
    <lineage>
        <taxon>Bacteria</taxon>
        <taxon>Bacillati</taxon>
        <taxon>Bacillota</taxon>
        <taxon>Clostridia</taxon>
        <taxon>Peptostreptococcales</taxon>
        <taxon>Thermotaleaceae</taxon>
        <taxon>Geosporobacter</taxon>
    </lineage>
</organism>
<evidence type="ECO:0000259" key="1">
    <source>
        <dbReference type="PROSITE" id="PS51085"/>
    </source>
</evidence>
<dbReference type="Proteomes" id="UP000184536">
    <property type="component" value="Unassembled WGS sequence"/>
</dbReference>
<dbReference type="InterPro" id="IPR001041">
    <property type="entry name" value="2Fe-2S_ferredoxin-type"/>
</dbReference>
<dbReference type="AlphaFoldDB" id="A0A1M6FJH9"/>
<gene>
    <name evidence="2" type="ORF">SAMN02745975_01030</name>
</gene>
<evidence type="ECO:0000313" key="2">
    <source>
        <dbReference type="EMBL" id="SHI97835.1"/>
    </source>
</evidence>
<evidence type="ECO:0000313" key="3">
    <source>
        <dbReference type="Proteomes" id="UP000184536"/>
    </source>
</evidence>
<dbReference type="InterPro" id="IPR036010">
    <property type="entry name" value="2Fe-2S_ferredoxin-like_sf"/>
</dbReference>
<dbReference type="EMBL" id="FQZV01000011">
    <property type="protein sequence ID" value="SHI97835.1"/>
    <property type="molecule type" value="Genomic_DNA"/>
</dbReference>
<name>A0A1M6FJH9_9FIRM</name>
<dbReference type="PROSITE" id="PS51085">
    <property type="entry name" value="2FE2S_FER_2"/>
    <property type="match status" value="1"/>
</dbReference>
<keyword evidence="3" id="KW-1185">Reference proteome</keyword>
<dbReference type="InterPro" id="IPR052911">
    <property type="entry name" value="Corrinoid_activation_enz"/>
</dbReference>
<dbReference type="PANTHER" id="PTHR42895">
    <property type="entry name" value="IRON-SULFUR CLUSTER-BINDING PROTEIN-RELATED"/>
    <property type="match status" value="1"/>
</dbReference>